<sequence>MTLILTGAACSPAAPVASPKDPSYAVADAQIPFPDPYRSDLIQIADLIMRDMRKDGAECLEARFLTIPTTSGSDLAEFYDDQLRPHWTLKDLTAAPLTSDKRVFRRNRSWFGYAIADRDVGGSTAAIIVTNTFWDEPSRHAAWECFKSS</sequence>
<name>A0A840YG16_9SPHN</name>
<evidence type="ECO:0000313" key="2">
    <source>
        <dbReference type="Proteomes" id="UP000527143"/>
    </source>
</evidence>
<reference evidence="1 2" key="1">
    <citation type="submission" date="2020-08" db="EMBL/GenBank/DDBJ databases">
        <title>Genomic Encyclopedia of Type Strains, Phase IV (KMG-IV): sequencing the most valuable type-strain genomes for metagenomic binning, comparative biology and taxonomic classification.</title>
        <authorList>
            <person name="Goeker M."/>
        </authorList>
    </citation>
    <scope>NUCLEOTIDE SEQUENCE [LARGE SCALE GENOMIC DNA]</scope>
    <source>
        <strain evidence="1 2">DSM 26736</strain>
    </source>
</reference>
<organism evidence="1 2">
    <name type="scientific">Sphingomonas xinjiangensis</name>
    <dbReference type="NCBI Taxonomy" id="643568"/>
    <lineage>
        <taxon>Bacteria</taxon>
        <taxon>Pseudomonadati</taxon>
        <taxon>Pseudomonadota</taxon>
        <taxon>Alphaproteobacteria</taxon>
        <taxon>Sphingomonadales</taxon>
        <taxon>Sphingomonadaceae</taxon>
        <taxon>Sphingomonas</taxon>
    </lineage>
</organism>
<proteinExistence type="predicted"/>
<dbReference type="RefSeq" id="WP_184087290.1">
    <property type="nucleotide sequence ID" value="NZ_JACIJF010000005.1"/>
</dbReference>
<evidence type="ECO:0000313" key="1">
    <source>
        <dbReference type="EMBL" id="MBB5710919.1"/>
    </source>
</evidence>
<keyword evidence="2" id="KW-1185">Reference proteome</keyword>
<dbReference type="EMBL" id="JACIJF010000005">
    <property type="protein sequence ID" value="MBB5710919.1"/>
    <property type="molecule type" value="Genomic_DNA"/>
</dbReference>
<dbReference type="Proteomes" id="UP000527143">
    <property type="component" value="Unassembled WGS sequence"/>
</dbReference>
<gene>
    <name evidence="1" type="ORF">FHT02_002159</name>
</gene>
<dbReference type="AlphaFoldDB" id="A0A840YG16"/>
<comment type="caution">
    <text evidence="1">The sequence shown here is derived from an EMBL/GenBank/DDBJ whole genome shotgun (WGS) entry which is preliminary data.</text>
</comment>
<protein>
    <submittedName>
        <fullName evidence="1">Uncharacterized protein</fullName>
    </submittedName>
</protein>
<accession>A0A840YG16</accession>